<evidence type="ECO:0000313" key="1">
    <source>
        <dbReference type="EMBL" id="KEP68786.1"/>
    </source>
</evidence>
<organism evidence="1 2">
    <name type="scientific">Thioclava dalianensis</name>
    <dbReference type="NCBI Taxonomy" id="1185766"/>
    <lineage>
        <taxon>Bacteria</taxon>
        <taxon>Pseudomonadati</taxon>
        <taxon>Pseudomonadota</taxon>
        <taxon>Alphaproteobacteria</taxon>
        <taxon>Rhodobacterales</taxon>
        <taxon>Paracoccaceae</taxon>
        <taxon>Thioclava</taxon>
    </lineage>
</organism>
<name>A0A074TAK0_9RHOB</name>
<dbReference type="EMBL" id="JHEH01000023">
    <property type="protein sequence ID" value="KEP68786.1"/>
    <property type="molecule type" value="Genomic_DNA"/>
</dbReference>
<proteinExistence type="predicted"/>
<dbReference type="InterPro" id="IPR025915">
    <property type="entry name" value="Phage_gp49_66"/>
</dbReference>
<keyword evidence="2" id="KW-1185">Reference proteome</keyword>
<dbReference type="eggNOG" id="ENOG5032TAZ">
    <property type="taxonomic scope" value="Bacteria"/>
</dbReference>
<gene>
    <name evidence="1" type="ORF">DL1_08525</name>
</gene>
<sequence>MEKITPEDIEALIVDEDYLHHPGSTLTICVLTLANGFNVIGESACLNPEDYNEEIGHKIARDNAFSKIWALEGYRRKWFENGPTSVLTSTLISKIAHEADRVLCATKGWPIKPHWHDLPEHEAGNIVDSVETLLDNAGDLMAADPNEMGIFAVVVAAVSFTIGENDECAALIRHELSQEGV</sequence>
<dbReference type="Proteomes" id="UP000027725">
    <property type="component" value="Unassembled WGS sequence"/>
</dbReference>
<comment type="caution">
    <text evidence="1">The sequence shown here is derived from an EMBL/GenBank/DDBJ whole genome shotgun (WGS) entry which is preliminary data.</text>
</comment>
<dbReference type="Pfam" id="PF13876">
    <property type="entry name" value="Phage_gp49_66"/>
    <property type="match status" value="1"/>
</dbReference>
<reference evidence="1 2" key="1">
    <citation type="submission" date="2014-03" db="EMBL/GenBank/DDBJ databases">
        <title>The draft genome sequence of Thioclava dalianensis DLFJ1-1.</title>
        <authorList>
            <person name="Lai Q."/>
            <person name="Shao Z."/>
        </authorList>
    </citation>
    <scope>NUCLEOTIDE SEQUENCE [LARGE SCALE GENOMIC DNA]</scope>
    <source>
        <strain evidence="1 2">DLFJ1-1</strain>
    </source>
</reference>
<accession>A0A074TAK0</accession>
<dbReference type="STRING" id="1185766.SAMN05216224_10682"/>
<protein>
    <submittedName>
        <fullName evidence="1">Uncharacterized protein</fullName>
    </submittedName>
</protein>
<evidence type="ECO:0000313" key="2">
    <source>
        <dbReference type="Proteomes" id="UP000027725"/>
    </source>
</evidence>
<dbReference type="AlphaFoldDB" id="A0A074TAK0"/>